<evidence type="ECO:0000313" key="3">
    <source>
        <dbReference type="EMBL" id="MFC4637023.1"/>
    </source>
</evidence>
<evidence type="ECO:0000259" key="2">
    <source>
        <dbReference type="Pfam" id="PF01337"/>
    </source>
</evidence>
<evidence type="ECO:0000256" key="1">
    <source>
        <dbReference type="ARBA" id="ARBA00006845"/>
    </source>
</evidence>
<dbReference type="SUPFAM" id="SSF52038">
    <property type="entry name" value="Barstar-related"/>
    <property type="match status" value="1"/>
</dbReference>
<gene>
    <name evidence="3" type="ORF">ACFO0D_01595</name>
</gene>
<evidence type="ECO:0000313" key="4">
    <source>
        <dbReference type="Proteomes" id="UP001595952"/>
    </source>
</evidence>
<name>A0ABV9I594_9DEIO</name>
<reference evidence="4" key="1">
    <citation type="journal article" date="2019" name="Int. J. Syst. Evol. Microbiol.">
        <title>The Global Catalogue of Microorganisms (GCM) 10K type strain sequencing project: providing services to taxonomists for standard genome sequencing and annotation.</title>
        <authorList>
            <consortium name="The Broad Institute Genomics Platform"/>
            <consortium name="The Broad Institute Genome Sequencing Center for Infectious Disease"/>
            <person name="Wu L."/>
            <person name="Ma J."/>
        </authorList>
    </citation>
    <scope>NUCLEOTIDE SEQUENCE [LARGE SCALE GENOMIC DNA]</scope>
    <source>
        <strain evidence="4">CCUG 55995</strain>
    </source>
</reference>
<dbReference type="InterPro" id="IPR000468">
    <property type="entry name" value="Barstar"/>
</dbReference>
<accession>A0ABV9I594</accession>
<dbReference type="Pfam" id="PF01337">
    <property type="entry name" value="Barstar"/>
    <property type="match status" value="1"/>
</dbReference>
<keyword evidence="4" id="KW-1185">Reference proteome</keyword>
<protein>
    <submittedName>
        <fullName evidence="3">Barstar family protein</fullName>
    </submittedName>
</protein>
<proteinExistence type="inferred from homology"/>
<comment type="caution">
    <text evidence="3">The sequence shown here is derived from an EMBL/GenBank/DDBJ whole genome shotgun (WGS) entry which is preliminary data.</text>
</comment>
<dbReference type="EMBL" id="JBHSEI010000001">
    <property type="protein sequence ID" value="MFC4637023.1"/>
    <property type="molecule type" value="Genomic_DNA"/>
</dbReference>
<comment type="similarity">
    <text evidence="1">Belongs to the barstar family.</text>
</comment>
<dbReference type="Proteomes" id="UP001595952">
    <property type="component" value="Unassembled WGS sequence"/>
</dbReference>
<sequence length="132" mass="14716">MMQVFGAPPDGLQLAPHDVRLLAAGHQIGVREVGFTGVRDKDTLMMAFLSGLALTERFGRNWDALYDVLTDPQARPARLALVLCDYAQFRGRHVQLGAQLEAVLLDAQRTLAAQGRALWLLIEERDSDPRHR</sequence>
<dbReference type="RefSeq" id="WP_380060060.1">
    <property type="nucleotide sequence ID" value="NZ_JBHSEI010000001.1"/>
</dbReference>
<dbReference type="Gene3D" id="3.30.370.10">
    <property type="entry name" value="Barstar-like"/>
    <property type="match status" value="1"/>
</dbReference>
<feature type="domain" description="Barstar (barnase inhibitor)" evidence="2">
    <location>
        <begin position="30"/>
        <end position="122"/>
    </location>
</feature>
<dbReference type="InterPro" id="IPR035905">
    <property type="entry name" value="Barstar-like_sf"/>
</dbReference>
<organism evidence="3 4">
    <name type="scientific">Deinococcus hohokamensis</name>
    <dbReference type="NCBI Taxonomy" id="309883"/>
    <lineage>
        <taxon>Bacteria</taxon>
        <taxon>Thermotogati</taxon>
        <taxon>Deinococcota</taxon>
        <taxon>Deinococci</taxon>
        <taxon>Deinococcales</taxon>
        <taxon>Deinococcaceae</taxon>
        <taxon>Deinococcus</taxon>
    </lineage>
</organism>